<dbReference type="Proteomes" id="UP000186804">
    <property type="component" value="Unassembled WGS sequence"/>
</dbReference>
<comment type="caution">
    <text evidence="6">The sequence shown here is derived from an EMBL/GenBank/DDBJ whole genome shotgun (WGS) entry which is preliminary data.</text>
</comment>
<dbReference type="AlphaFoldDB" id="A0A1J4MDH5"/>
<dbReference type="PROSITE" id="PS50405">
    <property type="entry name" value="GST_CTER"/>
    <property type="match status" value="1"/>
</dbReference>
<dbReference type="GO" id="GO:0005634">
    <property type="term" value="C:nucleus"/>
    <property type="evidence" value="ECO:0007669"/>
    <property type="project" value="TreeGrafter"/>
</dbReference>
<dbReference type="SUPFAM" id="SSF89942">
    <property type="entry name" value="eEF1-gamma domain"/>
    <property type="match status" value="1"/>
</dbReference>
<evidence type="ECO:0000313" key="7">
    <source>
        <dbReference type="Proteomes" id="UP000186804"/>
    </source>
</evidence>
<dbReference type="EMBL" id="LRBS01000117">
    <property type="protein sequence ID" value="OII72298.1"/>
    <property type="molecule type" value="Genomic_DNA"/>
</dbReference>
<dbReference type="Pfam" id="PF00647">
    <property type="entry name" value="EF1G"/>
    <property type="match status" value="1"/>
</dbReference>
<keyword evidence="1 3" id="KW-0251">Elongation factor</keyword>
<dbReference type="GO" id="GO:0003746">
    <property type="term" value="F:translation elongation factor activity"/>
    <property type="evidence" value="ECO:0007669"/>
    <property type="project" value="UniProtKB-UniRule"/>
</dbReference>
<reference evidence="6 7" key="1">
    <citation type="submission" date="2016-10" db="EMBL/GenBank/DDBJ databases">
        <title>Reductive evolution of mitochondrial metabolism and differential evolution of invasion-related proteins in Cryptosporidium.</title>
        <authorList>
            <person name="Liu S."/>
            <person name="Roellig D.M."/>
            <person name="Guo Y."/>
            <person name="Li N."/>
            <person name="Frace M.A."/>
            <person name="Tang K."/>
            <person name="Zhang L."/>
            <person name="Feng Y."/>
            <person name="Xiao L."/>
        </authorList>
    </citation>
    <scope>NUCLEOTIDE SEQUENCE [LARGE SCALE GENOMIC DNA]</scope>
    <source>
        <strain evidence="6">30847</strain>
    </source>
</reference>
<dbReference type="Gene3D" id="3.30.70.1010">
    <property type="entry name" value="Translation elongation factor EF1B, gamma chain, conserved domain"/>
    <property type="match status" value="1"/>
</dbReference>
<dbReference type="PANTHER" id="PTHR43986">
    <property type="entry name" value="ELONGATION FACTOR 1-GAMMA"/>
    <property type="match status" value="1"/>
</dbReference>
<dbReference type="InterPro" id="IPR001662">
    <property type="entry name" value="EF1B_G_C"/>
</dbReference>
<dbReference type="GO" id="GO:0005737">
    <property type="term" value="C:cytoplasm"/>
    <property type="evidence" value="ECO:0007669"/>
    <property type="project" value="TreeGrafter"/>
</dbReference>
<keyword evidence="7" id="KW-1185">Reference proteome</keyword>
<dbReference type="Gene3D" id="1.20.1050.130">
    <property type="match status" value="1"/>
</dbReference>
<dbReference type="SMART" id="SM01183">
    <property type="entry name" value="EF1G"/>
    <property type="match status" value="1"/>
</dbReference>
<proteinExistence type="predicted"/>
<feature type="domain" description="GST C-terminal" evidence="5">
    <location>
        <begin position="85"/>
        <end position="209"/>
    </location>
</feature>
<dbReference type="InterPro" id="IPR036433">
    <property type="entry name" value="EF1B_G_C_sf"/>
</dbReference>
<dbReference type="InterPro" id="IPR050802">
    <property type="entry name" value="EF-GSTs"/>
</dbReference>
<dbReference type="InterPro" id="IPR004046">
    <property type="entry name" value="GST_C"/>
</dbReference>
<dbReference type="InterPro" id="IPR010987">
    <property type="entry name" value="Glutathione-S-Trfase_C-like"/>
</dbReference>
<evidence type="ECO:0000256" key="2">
    <source>
        <dbReference type="ARBA" id="ARBA00022917"/>
    </source>
</evidence>
<dbReference type="SUPFAM" id="SSF47616">
    <property type="entry name" value="GST C-terminal domain-like"/>
    <property type="match status" value="1"/>
</dbReference>
<keyword evidence="2 3" id="KW-0648">Protein biosynthesis</keyword>
<dbReference type="GeneID" id="92365433"/>
<name>A0A1J4MDH5_9CRYT</name>
<dbReference type="InterPro" id="IPR036282">
    <property type="entry name" value="Glutathione-S-Trfase_C_sf"/>
</dbReference>
<sequence>MNTEYKVYVMKKCPLYVVIASVAEIAQVKVKVIDRNEFTEERQSSLIFGDKTPVISTPFGYIFGIHSILRYLARCAPASFLYGETLYESALVDALLEGFHNNILKPLKAICSATCPLEYKSNKSEVDLETILSNLDNYLLSRTFLAGHRVTIADILIAVVIYFTADISKGSLSINGLVNLNRFVNTIMNNYIIRKHYDDLKKYRTCTDSNTNTKSKKGSLSDSLPNSSMNLDEWKRIYSNTKDLSGVAMPWLVNNFDPEGFSFYYMKYNKLPDELDVPFRASNMLGGFLQRLDNNFRKHSFGVINVVGDNNDFDYQGIFLFRGQDVPEEMRSHPSFDYHSFNKLDFQNPEDQKLIGDYLCNDDEVEGLKIHDCKVWK</sequence>
<dbReference type="RefSeq" id="XP_067066893.1">
    <property type="nucleotide sequence ID" value="XM_067211485.1"/>
</dbReference>
<dbReference type="Pfam" id="PF00043">
    <property type="entry name" value="GST_C"/>
    <property type="match status" value="1"/>
</dbReference>
<organism evidence="6 7">
    <name type="scientific">Cryptosporidium andersoni</name>
    <dbReference type="NCBI Taxonomy" id="117008"/>
    <lineage>
        <taxon>Eukaryota</taxon>
        <taxon>Sar</taxon>
        <taxon>Alveolata</taxon>
        <taxon>Apicomplexa</taxon>
        <taxon>Conoidasida</taxon>
        <taxon>Coccidia</taxon>
        <taxon>Eucoccidiorida</taxon>
        <taxon>Eimeriorina</taxon>
        <taxon>Cryptosporidiidae</taxon>
        <taxon>Cryptosporidium</taxon>
    </lineage>
</organism>
<accession>A0A1J4MDH5</accession>
<evidence type="ECO:0000259" key="5">
    <source>
        <dbReference type="PROSITE" id="PS50405"/>
    </source>
</evidence>
<dbReference type="OrthoDB" id="249703at2759"/>
<gene>
    <name evidence="6" type="ORF">cand_012480</name>
</gene>
<protein>
    <submittedName>
        <fullName evidence="6">Translation elongation factor 1 gamma</fullName>
    </submittedName>
</protein>
<dbReference type="VEuPathDB" id="CryptoDB:cand_012480"/>
<evidence type="ECO:0000256" key="1">
    <source>
        <dbReference type="ARBA" id="ARBA00022768"/>
    </source>
</evidence>
<dbReference type="PANTHER" id="PTHR43986:SF1">
    <property type="entry name" value="ELONGATION FACTOR 1-GAMMA"/>
    <property type="match status" value="1"/>
</dbReference>
<evidence type="ECO:0000256" key="3">
    <source>
        <dbReference type="PROSITE-ProRule" id="PRU00519"/>
    </source>
</evidence>
<dbReference type="PROSITE" id="PS50040">
    <property type="entry name" value="EF1G_C"/>
    <property type="match status" value="1"/>
</dbReference>
<evidence type="ECO:0000313" key="6">
    <source>
        <dbReference type="EMBL" id="OII72298.1"/>
    </source>
</evidence>
<dbReference type="FunFam" id="3.30.70.1010:FF:000001">
    <property type="entry name" value="Elongation factor 1-gamma 1"/>
    <property type="match status" value="1"/>
</dbReference>
<evidence type="ECO:0000259" key="4">
    <source>
        <dbReference type="PROSITE" id="PS50040"/>
    </source>
</evidence>
<feature type="domain" description="EF-1-gamma C-terminal" evidence="4">
    <location>
        <begin position="217"/>
        <end position="377"/>
    </location>
</feature>